<evidence type="ECO:0000313" key="2">
    <source>
        <dbReference type="Proteomes" id="UP000248724"/>
    </source>
</evidence>
<protein>
    <submittedName>
        <fullName evidence="1">Uncharacterized protein</fullName>
    </submittedName>
</protein>
<sequence>MARRDRPGSAQQVGDVLVERPRLGGYRAVAGCGGCGPCAVSRRGCLPAGPGSEYDVAFDAEGTPILTGDHGPRYLGRLPVDDPQVLEWSAEQRPAELAAEQEAQARRDTENDAIEAACGPLRVLYREARRARQRTALLAVFIEEITR</sequence>
<evidence type="ECO:0000313" key="1">
    <source>
        <dbReference type="EMBL" id="PZR80250.1"/>
    </source>
</evidence>
<reference evidence="1 2" key="1">
    <citation type="journal article" date="2017" name="Nature">
        <title>Atmospheric trace gases support primary production in Antarctic desert surface soil.</title>
        <authorList>
            <person name="Ji M."/>
            <person name="Greening C."/>
            <person name="Vanwonterghem I."/>
            <person name="Carere C.R."/>
            <person name="Bay S.K."/>
            <person name="Steen J.A."/>
            <person name="Montgomery K."/>
            <person name="Lines T."/>
            <person name="Beardall J."/>
            <person name="van Dorst J."/>
            <person name="Snape I."/>
            <person name="Stott M.B."/>
            <person name="Hugenholtz P."/>
            <person name="Ferrari B.C."/>
        </authorList>
    </citation>
    <scope>NUCLEOTIDE SEQUENCE [LARGE SCALE GENOMIC DNA]</scope>
    <source>
        <strain evidence="1">RRmetagenome_bin12</strain>
    </source>
</reference>
<dbReference type="EMBL" id="QHBU01000163">
    <property type="protein sequence ID" value="PZR80250.1"/>
    <property type="molecule type" value="Genomic_DNA"/>
</dbReference>
<gene>
    <name evidence="1" type="ORF">DLM65_08650</name>
</gene>
<proteinExistence type="predicted"/>
<accession>A0A2W5Z4R3</accession>
<dbReference type="AlphaFoldDB" id="A0A2W5Z4R3"/>
<organism evidence="1 2">
    <name type="scientific">Candidatus Aeolococcus gillhamiae</name>
    <dbReference type="NCBI Taxonomy" id="3127015"/>
    <lineage>
        <taxon>Bacteria</taxon>
        <taxon>Bacillati</taxon>
        <taxon>Candidatus Dormiibacterota</taxon>
        <taxon>Candidatus Dormibacteria</taxon>
        <taxon>Candidatus Aeolococcales</taxon>
        <taxon>Candidatus Aeolococcaceae</taxon>
        <taxon>Candidatus Aeolococcus</taxon>
    </lineage>
</organism>
<comment type="caution">
    <text evidence="1">The sequence shown here is derived from an EMBL/GenBank/DDBJ whole genome shotgun (WGS) entry which is preliminary data.</text>
</comment>
<name>A0A2W5Z4R3_9BACT</name>
<dbReference type="Proteomes" id="UP000248724">
    <property type="component" value="Unassembled WGS sequence"/>
</dbReference>